<evidence type="ECO:0000313" key="2">
    <source>
        <dbReference type="Proteomes" id="UP000553632"/>
    </source>
</evidence>
<reference evidence="1 2" key="1">
    <citation type="submission" date="2020-04" db="EMBL/GenBank/DDBJ databases">
        <title>Perkinsus olseni comparative genomics.</title>
        <authorList>
            <person name="Bogema D.R."/>
        </authorList>
    </citation>
    <scope>NUCLEOTIDE SEQUENCE [LARGE SCALE GENOMIC DNA]</scope>
    <source>
        <strain evidence="1 2">ATCC PRA-207</strain>
    </source>
</reference>
<keyword evidence="2" id="KW-1185">Reference proteome</keyword>
<evidence type="ECO:0000313" key="1">
    <source>
        <dbReference type="EMBL" id="KAF4717993.1"/>
    </source>
</evidence>
<name>A0A7J6RBJ6_PEROL</name>
<organism evidence="1 2">
    <name type="scientific">Perkinsus olseni</name>
    <name type="common">Perkinsus atlanticus</name>
    <dbReference type="NCBI Taxonomy" id="32597"/>
    <lineage>
        <taxon>Eukaryota</taxon>
        <taxon>Sar</taxon>
        <taxon>Alveolata</taxon>
        <taxon>Perkinsozoa</taxon>
        <taxon>Perkinsea</taxon>
        <taxon>Perkinsida</taxon>
        <taxon>Perkinsidae</taxon>
        <taxon>Perkinsus</taxon>
    </lineage>
</organism>
<dbReference type="EMBL" id="JABANO010026748">
    <property type="protein sequence ID" value="KAF4717993.1"/>
    <property type="molecule type" value="Genomic_DNA"/>
</dbReference>
<dbReference type="Proteomes" id="UP000553632">
    <property type="component" value="Unassembled WGS sequence"/>
</dbReference>
<protein>
    <submittedName>
        <fullName evidence="1">Uncharacterized protein</fullName>
    </submittedName>
</protein>
<dbReference type="AlphaFoldDB" id="A0A7J6RBJ6"/>
<sequence>DVGRFVHRGGAYNITFDVNEEGETMIGSSAWAPAEPGSARTCYGNIAWQLKEAGVAKADEPLAGSQDRDLATLHYTACDSFTTNFRNEEIEFVRVAHTLIPGVFEYTEPQAPHDEVLISSSVTKYVRMVLLVYRPSVMG</sequence>
<gene>
    <name evidence="1" type="ORF">FOZ63_031866</name>
</gene>
<comment type="caution">
    <text evidence="1">The sequence shown here is derived from an EMBL/GenBank/DDBJ whole genome shotgun (WGS) entry which is preliminary data.</text>
</comment>
<feature type="non-terminal residue" evidence="1">
    <location>
        <position position="139"/>
    </location>
</feature>
<accession>A0A7J6RBJ6</accession>
<proteinExistence type="predicted"/>